<proteinExistence type="predicted"/>
<accession>A0A1I4FH05</accession>
<gene>
    <name evidence="2" type="ORF">SAMN04244571_03466</name>
    <name evidence="3" type="ORF">SAMN04244574_03365</name>
</gene>
<feature type="region of interest" description="Disordered" evidence="1">
    <location>
        <begin position="87"/>
        <end position="113"/>
    </location>
</feature>
<evidence type="ECO:0000313" key="2">
    <source>
        <dbReference type="EMBL" id="SFB52037.1"/>
    </source>
</evidence>
<name>A0A1I4FH05_9GAMM</name>
<dbReference type="RefSeq" id="WP_091013909.1">
    <property type="nucleotide sequence ID" value="NZ_FOKJ01000069.1"/>
</dbReference>
<evidence type="ECO:0000256" key="1">
    <source>
        <dbReference type="SAM" id="MobiDB-lite"/>
    </source>
</evidence>
<organism evidence="3 5">
    <name type="scientific">Azotobacter beijerinckii</name>
    <dbReference type="NCBI Taxonomy" id="170623"/>
    <lineage>
        <taxon>Bacteria</taxon>
        <taxon>Pseudomonadati</taxon>
        <taxon>Pseudomonadota</taxon>
        <taxon>Gammaproteobacteria</taxon>
        <taxon>Pseudomonadales</taxon>
        <taxon>Pseudomonadaceae</taxon>
        <taxon>Azotobacter</taxon>
    </lineage>
</organism>
<reference evidence="3 5" key="2">
    <citation type="submission" date="2016-10" db="EMBL/GenBank/DDBJ databases">
        <authorList>
            <person name="de Groot N.N."/>
        </authorList>
    </citation>
    <scope>NUCLEOTIDE SEQUENCE [LARGE SCALE GENOMIC DNA]</scope>
    <source>
        <strain evidence="3 5">DSM 381</strain>
    </source>
</reference>
<dbReference type="Proteomes" id="UP000198861">
    <property type="component" value="Unassembled WGS sequence"/>
</dbReference>
<keyword evidence="4" id="KW-1185">Reference proteome</keyword>
<protein>
    <submittedName>
        <fullName evidence="3">Uncharacterized protein</fullName>
    </submittedName>
</protein>
<evidence type="ECO:0000313" key="3">
    <source>
        <dbReference type="EMBL" id="SFL16590.1"/>
    </source>
</evidence>
<feature type="compositionally biased region" description="Pro residues" evidence="1">
    <location>
        <begin position="87"/>
        <end position="107"/>
    </location>
</feature>
<reference evidence="2 4" key="1">
    <citation type="submission" date="2016-10" db="EMBL/GenBank/DDBJ databases">
        <authorList>
            <person name="Varghese N."/>
            <person name="Submissions S."/>
        </authorList>
    </citation>
    <scope>NUCLEOTIDE SEQUENCE [LARGE SCALE GENOMIC DNA]</scope>
    <source>
        <strain evidence="2 4">DSM 282</strain>
    </source>
</reference>
<dbReference type="Proteomes" id="UP000199579">
    <property type="component" value="Unassembled WGS sequence"/>
</dbReference>
<evidence type="ECO:0000313" key="4">
    <source>
        <dbReference type="Proteomes" id="UP000198861"/>
    </source>
</evidence>
<dbReference type="EMBL" id="FOSX01000066">
    <property type="protein sequence ID" value="SFL16590.1"/>
    <property type="molecule type" value="Genomic_DNA"/>
</dbReference>
<dbReference type="EMBL" id="FOKJ01000069">
    <property type="protein sequence ID" value="SFB52037.1"/>
    <property type="molecule type" value="Genomic_DNA"/>
</dbReference>
<sequence>MKHLDFMASDRAYFKKHKRREYRIRRVMPGELLPPDQNPPTHVVVRQIAPGVRARQFFTLPDLPGHKWTEEAARTLWEEGWLQLPVPDFPPPTDGKWPEPPRAPVVPMPEGKQ</sequence>
<evidence type="ECO:0000313" key="5">
    <source>
        <dbReference type="Proteomes" id="UP000199579"/>
    </source>
</evidence>
<dbReference type="AlphaFoldDB" id="A0A1I4FH05"/>